<evidence type="ECO:0000256" key="1">
    <source>
        <dbReference type="SAM" id="Phobius"/>
    </source>
</evidence>
<keyword evidence="1" id="KW-0812">Transmembrane</keyword>
<name>A0A5C3QKW7_9AGAR</name>
<dbReference type="STRING" id="1884261.A0A5C3QKW7"/>
<dbReference type="AlphaFoldDB" id="A0A5C3QKW7"/>
<proteinExistence type="predicted"/>
<sequence>MLPLLLRRPLSTSSRRLAQVQNETHDFRRPWVYRGVALLKNLLIPGVFFYAIFWYDFGEDDHVFLEPRRWALRKKAEFLTMSDEDRRLLGKPVPDQAKRSDTQ</sequence>
<keyword evidence="1" id="KW-1133">Transmembrane helix</keyword>
<reference evidence="2 3" key="1">
    <citation type="journal article" date="2019" name="Nat. Ecol. Evol.">
        <title>Megaphylogeny resolves global patterns of mushroom evolution.</title>
        <authorList>
            <person name="Varga T."/>
            <person name="Krizsan K."/>
            <person name="Foldi C."/>
            <person name="Dima B."/>
            <person name="Sanchez-Garcia M."/>
            <person name="Sanchez-Ramirez S."/>
            <person name="Szollosi G.J."/>
            <person name="Szarkandi J.G."/>
            <person name="Papp V."/>
            <person name="Albert L."/>
            <person name="Andreopoulos W."/>
            <person name="Angelini C."/>
            <person name="Antonin V."/>
            <person name="Barry K.W."/>
            <person name="Bougher N.L."/>
            <person name="Buchanan P."/>
            <person name="Buyck B."/>
            <person name="Bense V."/>
            <person name="Catcheside P."/>
            <person name="Chovatia M."/>
            <person name="Cooper J."/>
            <person name="Damon W."/>
            <person name="Desjardin D."/>
            <person name="Finy P."/>
            <person name="Geml J."/>
            <person name="Haridas S."/>
            <person name="Hughes K."/>
            <person name="Justo A."/>
            <person name="Karasinski D."/>
            <person name="Kautmanova I."/>
            <person name="Kiss B."/>
            <person name="Kocsube S."/>
            <person name="Kotiranta H."/>
            <person name="LaButti K.M."/>
            <person name="Lechner B.E."/>
            <person name="Liimatainen K."/>
            <person name="Lipzen A."/>
            <person name="Lukacs Z."/>
            <person name="Mihaltcheva S."/>
            <person name="Morgado L.N."/>
            <person name="Niskanen T."/>
            <person name="Noordeloos M.E."/>
            <person name="Ohm R.A."/>
            <person name="Ortiz-Santana B."/>
            <person name="Ovrebo C."/>
            <person name="Racz N."/>
            <person name="Riley R."/>
            <person name="Savchenko A."/>
            <person name="Shiryaev A."/>
            <person name="Soop K."/>
            <person name="Spirin V."/>
            <person name="Szebenyi C."/>
            <person name="Tomsovsky M."/>
            <person name="Tulloss R.E."/>
            <person name="Uehling J."/>
            <person name="Grigoriev I.V."/>
            <person name="Vagvolgyi C."/>
            <person name="Papp T."/>
            <person name="Martin F.M."/>
            <person name="Miettinen O."/>
            <person name="Hibbett D.S."/>
            <person name="Nagy L.G."/>
        </authorList>
    </citation>
    <scope>NUCLEOTIDE SEQUENCE [LARGE SCALE GENOMIC DNA]</scope>
    <source>
        <strain evidence="2 3">CBS 309.79</strain>
    </source>
</reference>
<keyword evidence="3" id="KW-1185">Reference proteome</keyword>
<dbReference type="OrthoDB" id="192748at2759"/>
<evidence type="ECO:0000313" key="3">
    <source>
        <dbReference type="Proteomes" id="UP000305067"/>
    </source>
</evidence>
<organism evidence="2 3">
    <name type="scientific">Pterulicium gracile</name>
    <dbReference type="NCBI Taxonomy" id="1884261"/>
    <lineage>
        <taxon>Eukaryota</taxon>
        <taxon>Fungi</taxon>
        <taxon>Dikarya</taxon>
        <taxon>Basidiomycota</taxon>
        <taxon>Agaricomycotina</taxon>
        <taxon>Agaricomycetes</taxon>
        <taxon>Agaricomycetidae</taxon>
        <taxon>Agaricales</taxon>
        <taxon>Pleurotineae</taxon>
        <taxon>Pterulaceae</taxon>
        <taxon>Pterulicium</taxon>
    </lineage>
</organism>
<evidence type="ECO:0000313" key="2">
    <source>
        <dbReference type="EMBL" id="TFL01800.1"/>
    </source>
</evidence>
<protein>
    <submittedName>
        <fullName evidence="2">Uncharacterized protein</fullName>
    </submittedName>
</protein>
<accession>A0A5C3QKW7</accession>
<keyword evidence="1" id="KW-0472">Membrane</keyword>
<feature type="transmembrane region" description="Helical" evidence="1">
    <location>
        <begin position="37"/>
        <end position="55"/>
    </location>
</feature>
<dbReference type="EMBL" id="ML178824">
    <property type="protein sequence ID" value="TFL01800.1"/>
    <property type="molecule type" value="Genomic_DNA"/>
</dbReference>
<dbReference type="Proteomes" id="UP000305067">
    <property type="component" value="Unassembled WGS sequence"/>
</dbReference>
<gene>
    <name evidence="2" type="ORF">BDV98DRAFT_604461</name>
</gene>